<proteinExistence type="predicted"/>
<evidence type="ECO:0000313" key="3">
    <source>
        <dbReference type="Proteomes" id="UP000015106"/>
    </source>
</evidence>
<feature type="signal peptide" evidence="1">
    <location>
        <begin position="1"/>
        <end position="18"/>
    </location>
</feature>
<name>A0A8R7V4W7_TRIUA</name>
<feature type="chain" id="PRO_5035905007" evidence="1">
    <location>
        <begin position="19"/>
        <end position="141"/>
    </location>
</feature>
<keyword evidence="1" id="KW-0732">Signal</keyword>
<dbReference type="AlphaFoldDB" id="A0A8R7V4W7"/>
<accession>A0A8R7V4W7</accession>
<keyword evidence="3" id="KW-1185">Reference proteome</keyword>
<dbReference type="EnsemblPlants" id="TuG1812G0700003358.01.T08">
    <property type="protein sequence ID" value="TuG1812G0700003358.01.T08"/>
    <property type="gene ID" value="TuG1812G0700003358.01"/>
</dbReference>
<reference evidence="2" key="3">
    <citation type="submission" date="2022-06" db="UniProtKB">
        <authorList>
            <consortium name="EnsemblPlants"/>
        </authorList>
    </citation>
    <scope>IDENTIFICATION</scope>
</reference>
<evidence type="ECO:0000256" key="1">
    <source>
        <dbReference type="SAM" id="SignalP"/>
    </source>
</evidence>
<reference evidence="3" key="1">
    <citation type="journal article" date="2013" name="Nature">
        <title>Draft genome of the wheat A-genome progenitor Triticum urartu.</title>
        <authorList>
            <person name="Ling H.Q."/>
            <person name="Zhao S."/>
            <person name="Liu D."/>
            <person name="Wang J."/>
            <person name="Sun H."/>
            <person name="Zhang C."/>
            <person name="Fan H."/>
            <person name="Li D."/>
            <person name="Dong L."/>
            <person name="Tao Y."/>
            <person name="Gao C."/>
            <person name="Wu H."/>
            <person name="Li Y."/>
            <person name="Cui Y."/>
            <person name="Guo X."/>
            <person name="Zheng S."/>
            <person name="Wang B."/>
            <person name="Yu K."/>
            <person name="Liang Q."/>
            <person name="Yang W."/>
            <person name="Lou X."/>
            <person name="Chen J."/>
            <person name="Feng M."/>
            <person name="Jian J."/>
            <person name="Zhang X."/>
            <person name="Luo G."/>
            <person name="Jiang Y."/>
            <person name="Liu J."/>
            <person name="Wang Z."/>
            <person name="Sha Y."/>
            <person name="Zhang B."/>
            <person name="Wu H."/>
            <person name="Tang D."/>
            <person name="Shen Q."/>
            <person name="Xue P."/>
            <person name="Zou S."/>
            <person name="Wang X."/>
            <person name="Liu X."/>
            <person name="Wang F."/>
            <person name="Yang Y."/>
            <person name="An X."/>
            <person name="Dong Z."/>
            <person name="Zhang K."/>
            <person name="Zhang X."/>
            <person name="Luo M.C."/>
            <person name="Dvorak J."/>
            <person name="Tong Y."/>
            <person name="Wang J."/>
            <person name="Yang H."/>
            <person name="Li Z."/>
            <person name="Wang D."/>
            <person name="Zhang A."/>
            <person name="Wang J."/>
        </authorList>
    </citation>
    <scope>NUCLEOTIDE SEQUENCE</scope>
    <source>
        <strain evidence="3">cv. G1812</strain>
    </source>
</reference>
<dbReference type="Proteomes" id="UP000015106">
    <property type="component" value="Chromosome 7"/>
</dbReference>
<dbReference type="Gramene" id="TuG1812G0700003358.01.T08">
    <property type="protein sequence ID" value="TuG1812G0700003358.01.T08"/>
    <property type="gene ID" value="TuG1812G0700003358.01"/>
</dbReference>
<reference evidence="2" key="2">
    <citation type="submission" date="2018-03" db="EMBL/GenBank/DDBJ databases">
        <title>The Triticum urartu genome reveals the dynamic nature of wheat genome evolution.</title>
        <authorList>
            <person name="Ling H."/>
            <person name="Ma B."/>
            <person name="Shi X."/>
            <person name="Liu H."/>
            <person name="Dong L."/>
            <person name="Sun H."/>
            <person name="Cao Y."/>
            <person name="Gao Q."/>
            <person name="Zheng S."/>
            <person name="Li Y."/>
            <person name="Yu Y."/>
            <person name="Du H."/>
            <person name="Qi M."/>
            <person name="Li Y."/>
            <person name="Yu H."/>
            <person name="Cui Y."/>
            <person name="Wang N."/>
            <person name="Chen C."/>
            <person name="Wu H."/>
            <person name="Zhao Y."/>
            <person name="Zhang J."/>
            <person name="Li Y."/>
            <person name="Zhou W."/>
            <person name="Zhang B."/>
            <person name="Hu W."/>
            <person name="Eijk M."/>
            <person name="Tang J."/>
            <person name="Witsenboer H."/>
            <person name="Zhao S."/>
            <person name="Li Z."/>
            <person name="Zhang A."/>
            <person name="Wang D."/>
            <person name="Liang C."/>
        </authorList>
    </citation>
    <scope>NUCLEOTIDE SEQUENCE [LARGE SCALE GENOMIC DNA]</scope>
    <source>
        <strain evidence="2">cv. G1812</strain>
    </source>
</reference>
<sequence>MLKDELLLFLMLAHCCSLLTSPKISSWSRQLHMMKPLILGGERWITIREGACHGGVQAAALLRNGVWLQGRGRSQRQEEEAGRRGLQAAGLFLAHTVSFDWKSETEDRAYCFGSEWLEILLLDVPRALGPFQDRRSLGLTF</sequence>
<protein>
    <submittedName>
        <fullName evidence="2">Uncharacterized protein</fullName>
    </submittedName>
</protein>
<evidence type="ECO:0000313" key="2">
    <source>
        <dbReference type="EnsemblPlants" id="TuG1812G0700003358.01.T08"/>
    </source>
</evidence>
<organism evidence="2 3">
    <name type="scientific">Triticum urartu</name>
    <name type="common">Red wild einkorn</name>
    <name type="synonym">Crithodium urartu</name>
    <dbReference type="NCBI Taxonomy" id="4572"/>
    <lineage>
        <taxon>Eukaryota</taxon>
        <taxon>Viridiplantae</taxon>
        <taxon>Streptophyta</taxon>
        <taxon>Embryophyta</taxon>
        <taxon>Tracheophyta</taxon>
        <taxon>Spermatophyta</taxon>
        <taxon>Magnoliopsida</taxon>
        <taxon>Liliopsida</taxon>
        <taxon>Poales</taxon>
        <taxon>Poaceae</taxon>
        <taxon>BOP clade</taxon>
        <taxon>Pooideae</taxon>
        <taxon>Triticodae</taxon>
        <taxon>Triticeae</taxon>
        <taxon>Triticinae</taxon>
        <taxon>Triticum</taxon>
    </lineage>
</organism>